<dbReference type="InterPro" id="IPR020556">
    <property type="entry name" value="Amidase_CS"/>
</dbReference>
<keyword evidence="2" id="KW-0808">Transferase</keyword>
<dbReference type="SUPFAM" id="SSF75304">
    <property type="entry name" value="Amidase signature (AS) enzymes"/>
    <property type="match status" value="1"/>
</dbReference>
<dbReference type="PROSITE" id="PS00571">
    <property type="entry name" value="AMIDASES"/>
    <property type="match status" value="1"/>
</dbReference>
<dbReference type="EC" id="6.3.5.6" evidence="2"/>
<comment type="caution">
    <text evidence="2">The sequence shown here is derived from an EMBL/GenBank/DDBJ whole genome shotgun (WGS) entry which is preliminary data.</text>
</comment>
<dbReference type="PANTHER" id="PTHR11895:SF176">
    <property type="entry name" value="AMIDASE AMID-RELATED"/>
    <property type="match status" value="1"/>
</dbReference>
<sequence length="449" mass="45974">MANAARMSRDLPSVAELGSALRSGRASARELARRSLDAIAARDAALGAFVAVDAEGAMAAAAAADAELAAGTDRGPLHGIPVGVKDLIDVAGLPVTMGSAHFAGHVAAEDAACVRRLREAGAVIVGKTATHEFAYGPTGDRSLQGPARNPWDPARMAGGSSSGSAVAVAAGMVPVAVGTDTGGSVRIPAALCGVAGFKPAAGTVADAGVFPLAQSLDHVGLLATTAEDCLTAYLAIGSPPPGRRAGRASRARIGWVAPSSRRPAAEAVAAVAERALPAPPEPVEPPLDELRDDFVAIQSSEAYAIHADRVADRPDRYDPEVLDRLKAAARVPGWRYVRAMAARDRHRARLDALFERFDLLASPTVGVTAPLLGERVVAVDGAEHPVRDTLLAFTSPWNVVGHPALSIPAGTVSGLPVGLQLVCPPGRERLLFDVAAVVAHRLGASTPTP</sequence>
<dbReference type="PANTHER" id="PTHR11895">
    <property type="entry name" value="TRANSAMIDASE"/>
    <property type="match status" value="1"/>
</dbReference>
<dbReference type="InterPro" id="IPR000120">
    <property type="entry name" value="Amidase"/>
</dbReference>
<protein>
    <submittedName>
        <fullName evidence="2">Aspartyl-tRNA(Asn)/glutamyl-tRNA(Gln) amidotransferase subunit A</fullName>
        <ecNumber evidence="2">6.3.5.6</ecNumber>
        <ecNumber evidence="2">6.3.5.7</ecNumber>
    </submittedName>
</protein>
<dbReference type="GO" id="GO:0050566">
    <property type="term" value="F:asparaginyl-tRNA synthase (glutamine-hydrolyzing) activity"/>
    <property type="evidence" value="ECO:0007669"/>
    <property type="project" value="UniProtKB-EC"/>
</dbReference>
<dbReference type="InterPro" id="IPR036928">
    <property type="entry name" value="AS_sf"/>
</dbReference>
<keyword evidence="3" id="KW-1185">Reference proteome</keyword>
<accession>A0A7X0CCL3</accession>
<gene>
    <name evidence="2" type="ORF">FHU36_008288</name>
</gene>
<dbReference type="Proteomes" id="UP000583800">
    <property type="component" value="Unassembled WGS sequence"/>
</dbReference>
<dbReference type="EMBL" id="JACHJB010000004">
    <property type="protein sequence ID" value="MBB6351705.1"/>
    <property type="molecule type" value="Genomic_DNA"/>
</dbReference>
<keyword evidence="2" id="KW-0436">Ligase</keyword>
<dbReference type="Pfam" id="PF01425">
    <property type="entry name" value="Amidase"/>
    <property type="match status" value="1"/>
</dbReference>
<proteinExistence type="predicted"/>
<dbReference type="GO" id="GO:0050567">
    <property type="term" value="F:glutaminyl-tRNA synthase (glutamine-hydrolyzing) activity"/>
    <property type="evidence" value="ECO:0007669"/>
    <property type="project" value="UniProtKB-EC"/>
</dbReference>
<dbReference type="InterPro" id="IPR023631">
    <property type="entry name" value="Amidase_dom"/>
</dbReference>
<reference evidence="2 3" key="1">
    <citation type="submission" date="2020-08" db="EMBL/GenBank/DDBJ databases">
        <title>Sequencing the genomes of 1000 actinobacteria strains.</title>
        <authorList>
            <person name="Klenk H.-P."/>
        </authorList>
    </citation>
    <scope>NUCLEOTIDE SEQUENCE [LARGE SCALE GENOMIC DNA]</scope>
    <source>
        <strain evidence="2 3">DSM 45913</strain>
    </source>
</reference>
<organism evidence="2 3">
    <name type="scientific">Nonomuraea muscovyensis</name>
    <dbReference type="NCBI Taxonomy" id="1124761"/>
    <lineage>
        <taxon>Bacteria</taxon>
        <taxon>Bacillati</taxon>
        <taxon>Actinomycetota</taxon>
        <taxon>Actinomycetes</taxon>
        <taxon>Streptosporangiales</taxon>
        <taxon>Streptosporangiaceae</taxon>
        <taxon>Nonomuraea</taxon>
    </lineage>
</organism>
<evidence type="ECO:0000313" key="3">
    <source>
        <dbReference type="Proteomes" id="UP000583800"/>
    </source>
</evidence>
<feature type="domain" description="Amidase" evidence="1">
    <location>
        <begin position="30"/>
        <end position="431"/>
    </location>
</feature>
<dbReference type="AlphaFoldDB" id="A0A7X0CCL3"/>
<dbReference type="RefSeq" id="WP_185089415.1">
    <property type="nucleotide sequence ID" value="NZ_JACHJB010000004.1"/>
</dbReference>
<dbReference type="Gene3D" id="3.90.1300.10">
    <property type="entry name" value="Amidase signature (AS) domain"/>
    <property type="match status" value="1"/>
</dbReference>
<name>A0A7X0CCL3_9ACTN</name>
<dbReference type="EC" id="6.3.5.7" evidence="2"/>
<evidence type="ECO:0000313" key="2">
    <source>
        <dbReference type="EMBL" id="MBB6351705.1"/>
    </source>
</evidence>
<dbReference type="GO" id="GO:0016740">
    <property type="term" value="F:transferase activity"/>
    <property type="evidence" value="ECO:0007669"/>
    <property type="project" value="UniProtKB-KW"/>
</dbReference>
<evidence type="ECO:0000259" key="1">
    <source>
        <dbReference type="Pfam" id="PF01425"/>
    </source>
</evidence>